<protein>
    <submittedName>
        <fullName evidence="2">Uncharacterized protein</fullName>
    </submittedName>
</protein>
<dbReference type="Proteomes" id="UP001152759">
    <property type="component" value="Chromosome 8"/>
</dbReference>
<feature type="compositionally biased region" description="Basic and acidic residues" evidence="1">
    <location>
        <begin position="545"/>
        <end position="560"/>
    </location>
</feature>
<accession>A0A9P0F9S6</accession>
<name>A0A9P0F9S6_BEMTA</name>
<organism evidence="2 3">
    <name type="scientific">Bemisia tabaci</name>
    <name type="common">Sweetpotato whitefly</name>
    <name type="synonym">Aleurodes tabaci</name>
    <dbReference type="NCBI Taxonomy" id="7038"/>
    <lineage>
        <taxon>Eukaryota</taxon>
        <taxon>Metazoa</taxon>
        <taxon>Ecdysozoa</taxon>
        <taxon>Arthropoda</taxon>
        <taxon>Hexapoda</taxon>
        <taxon>Insecta</taxon>
        <taxon>Pterygota</taxon>
        <taxon>Neoptera</taxon>
        <taxon>Paraneoptera</taxon>
        <taxon>Hemiptera</taxon>
        <taxon>Sternorrhyncha</taxon>
        <taxon>Aleyrodoidea</taxon>
        <taxon>Aleyrodidae</taxon>
        <taxon>Aleyrodinae</taxon>
        <taxon>Bemisia</taxon>
    </lineage>
</organism>
<evidence type="ECO:0000256" key="1">
    <source>
        <dbReference type="SAM" id="MobiDB-lite"/>
    </source>
</evidence>
<dbReference type="AlphaFoldDB" id="A0A9P0F9S6"/>
<gene>
    <name evidence="2" type="ORF">BEMITA_LOCUS12534</name>
</gene>
<evidence type="ECO:0000313" key="2">
    <source>
        <dbReference type="EMBL" id="CAH0394208.1"/>
    </source>
</evidence>
<sequence>MNKLRRLDPEVRLALIAIQKDLLVNVSIHQHLVAELQKCSNEVYRKVFIQGIQSAENKIKELDHKQKKFLADVRRSNLDVTTTKEERPISIKKERPISIKEEKPISIKEEKPISIKEEKPILIKEEKPILIKEEKPILITEDEPPPKKEEKPATPQKLIEYQTKRPSDEDLSSVPLKKKKIDKRARLFAISDQTKEKPSEVKSNCFSPEEEERLRAYGCFYVFSKQEKLTRPLTEQDYFLMNFGLVSRDHIQYAPYDVSLNVRRTRRQLHSKPKYKSSEWETTLPSSKKLKLLKGKTKGDNLNNSFESPPASPKQKGVIGDSSSLKGRIMMNKEPNAEAALAIRKDKEAFSNLYDKKVTLPKQLHNQVVMVKEKIRDFSRTDNHRGSLVETDTILLQNELLQNQLRNKLNFSRSISSMDTAQSHSLSHSRISSLVNITASKPASHEQLDSLQSHTFRIESAPASSISALPIKEQSSAKFRYLPFQKIGMSPVIEEGNDVEQISSQISTSTTVESGFSSKPLSHLSERNEMLQTKPDIETNTPEDAGTRQEQKIYPKDDPASKTIGSNSLKFLPTDTDSSQRCSVEPSNLIPASKGIPLQNIGISIRSDLSETDILLNSCSNIDFASLSSRREIIHDDPSDKSELLEPERLVSNPMMREQVNIV</sequence>
<feature type="region of interest" description="Disordered" evidence="1">
    <location>
        <begin position="135"/>
        <end position="156"/>
    </location>
</feature>
<feature type="region of interest" description="Disordered" evidence="1">
    <location>
        <begin position="507"/>
        <end position="585"/>
    </location>
</feature>
<dbReference type="KEGG" id="btab:109034059"/>
<dbReference type="EMBL" id="OU963869">
    <property type="protein sequence ID" value="CAH0394208.1"/>
    <property type="molecule type" value="Genomic_DNA"/>
</dbReference>
<keyword evidence="3" id="KW-1185">Reference proteome</keyword>
<evidence type="ECO:0000313" key="3">
    <source>
        <dbReference type="Proteomes" id="UP001152759"/>
    </source>
</evidence>
<reference evidence="2" key="1">
    <citation type="submission" date="2021-12" db="EMBL/GenBank/DDBJ databases">
        <authorList>
            <person name="King R."/>
        </authorList>
    </citation>
    <scope>NUCLEOTIDE SEQUENCE</scope>
</reference>
<feature type="compositionally biased region" description="Polar residues" evidence="1">
    <location>
        <begin position="563"/>
        <end position="585"/>
    </location>
</feature>
<feature type="region of interest" description="Disordered" evidence="1">
    <location>
        <begin position="294"/>
        <end position="325"/>
    </location>
</feature>
<proteinExistence type="predicted"/>